<feature type="compositionally biased region" description="Basic and acidic residues" evidence="5">
    <location>
        <begin position="61"/>
        <end position="71"/>
    </location>
</feature>
<dbReference type="PANTHER" id="PTHR19359:SF95">
    <property type="entry name" value="CYTOCHROME B5 TYPE B"/>
    <property type="match status" value="1"/>
</dbReference>
<comment type="similarity">
    <text evidence="4">Belongs to the cytochrome b5 family.</text>
</comment>
<dbReference type="InterPro" id="IPR036047">
    <property type="entry name" value="F-box-like_dom_sf"/>
</dbReference>
<evidence type="ECO:0000313" key="8">
    <source>
        <dbReference type="Proteomes" id="UP001165065"/>
    </source>
</evidence>
<keyword evidence="2" id="KW-0479">Metal-binding</keyword>
<dbReference type="Pfam" id="PF00646">
    <property type="entry name" value="F-box"/>
    <property type="match status" value="1"/>
</dbReference>
<feature type="region of interest" description="Disordered" evidence="5">
    <location>
        <begin position="123"/>
        <end position="172"/>
    </location>
</feature>
<evidence type="ECO:0000256" key="5">
    <source>
        <dbReference type="SAM" id="MobiDB-lite"/>
    </source>
</evidence>
<dbReference type="Gene3D" id="3.10.120.10">
    <property type="entry name" value="Cytochrome b5-like heme/steroid binding domain"/>
    <property type="match status" value="1"/>
</dbReference>
<dbReference type="InterPro" id="IPR001810">
    <property type="entry name" value="F-box_dom"/>
</dbReference>
<dbReference type="InterPro" id="IPR036400">
    <property type="entry name" value="Cyt_B5-like_heme/steroid_sf"/>
</dbReference>
<dbReference type="Gene3D" id="1.20.1280.50">
    <property type="match status" value="1"/>
</dbReference>
<keyword evidence="1" id="KW-0349">Heme</keyword>
<evidence type="ECO:0000256" key="4">
    <source>
        <dbReference type="ARBA" id="ARBA00038168"/>
    </source>
</evidence>
<sequence>MSFSFPVSLERGFASVLRNVFDIEVHDVDIQSILLTILFCVLTWITVHRKTLSSNTTHRRLVGDPQRKGDGQDPPLSLLFTKISRGVIEENWDLLEEYMEFTRRVGRGIEGVLEEGAGVVEVVEEDDEEGGGEREKEKEKEIEKERAKEKKENFNARSSVPQHKAGATGSPNTPFNDLLGPLPPDCHLYVLMFLNYRDLVSCECVNRGWCELGAVCWMGLWSRDFSKVLHLPVLNRAYRRSLLHDPSSRAAVDARARGFKPGKEGWKGAYFMWRECWLDWIVAGRCGEDECLVIIGGEAFDITRFLNQHPGGFESLVMHSGKDATKLFVDVGHSNDAKKLRDGMRIAGKGDIIGFGSGTLERVRRYYLEGRRRRERQWEEEEMEGGGVYGERVEPMQEGKADFFFDPVRWKWRIWYVGIDGRGALLD</sequence>
<organism evidence="7 8">
    <name type="scientific">Triparma columacea</name>
    <dbReference type="NCBI Taxonomy" id="722753"/>
    <lineage>
        <taxon>Eukaryota</taxon>
        <taxon>Sar</taxon>
        <taxon>Stramenopiles</taxon>
        <taxon>Ochrophyta</taxon>
        <taxon>Bolidophyceae</taxon>
        <taxon>Parmales</taxon>
        <taxon>Triparmaceae</taxon>
        <taxon>Triparma</taxon>
    </lineage>
</organism>
<protein>
    <recommendedName>
        <fullName evidence="6">Cytochrome b5 heme-binding domain-containing protein</fullName>
    </recommendedName>
</protein>
<accession>A0A9W7GFI5</accession>
<name>A0A9W7GFI5_9STRA</name>
<keyword evidence="8" id="KW-1185">Reference proteome</keyword>
<evidence type="ECO:0000256" key="3">
    <source>
        <dbReference type="ARBA" id="ARBA00023004"/>
    </source>
</evidence>
<dbReference type="SMART" id="SM01117">
    <property type="entry name" value="Cyt-b5"/>
    <property type="match status" value="1"/>
</dbReference>
<gene>
    <name evidence="7" type="ORF">TrCOL_g12699</name>
</gene>
<dbReference type="PANTHER" id="PTHR19359">
    <property type="entry name" value="CYTOCHROME B5"/>
    <property type="match status" value="1"/>
</dbReference>
<dbReference type="SUPFAM" id="SSF81383">
    <property type="entry name" value="F-box domain"/>
    <property type="match status" value="1"/>
</dbReference>
<comment type="caution">
    <text evidence="7">The sequence shown here is derived from an EMBL/GenBank/DDBJ whole genome shotgun (WGS) entry which is preliminary data.</text>
</comment>
<dbReference type="GO" id="GO:0046872">
    <property type="term" value="F:metal ion binding"/>
    <property type="evidence" value="ECO:0007669"/>
    <property type="project" value="UniProtKB-KW"/>
</dbReference>
<dbReference type="GO" id="GO:0016020">
    <property type="term" value="C:membrane"/>
    <property type="evidence" value="ECO:0007669"/>
    <property type="project" value="TreeGrafter"/>
</dbReference>
<evidence type="ECO:0000259" key="6">
    <source>
        <dbReference type="PROSITE" id="PS50255"/>
    </source>
</evidence>
<keyword evidence="3" id="KW-0408">Iron</keyword>
<dbReference type="InterPro" id="IPR050668">
    <property type="entry name" value="Cytochrome_b5"/>
</dbReference>
<dbReference type="Proteomes" id="UP001165065">
    <property type="component" value="Unassembled WGS sequence"/>
</dbReference>
<feature type="domain" description="Cytochrome b5 heme-binding" evidence="6">
    <location>
        <begin position="282"/>
        <end position="361"/>
    </location>
</feature>
<dbReference type="PROSITE" id="PS50255">
    <property type="entry name" value="CYTOCHROME_B5_2"/>
    <property type="match status" value="1"/>
</dbReference>
<dbReference type="GO" id="GO:0020037">
    <property type="term" value="F:heme binding"/>
    <property type="evidence" value="ECO:0007669"/>
    <property type="project" value="TreeGrafter"/>
</dbReference>
<dbReference type="AlphaFoldDB" id="A0A9W7GFI5"/>
<dbReference type="InterPro" id="IPR001199">
    <property type="entry name" value="Cyt_B5-like_heme/steroid-bd"/>
</dbReference>
<evidence type="ECO:0000256" key="1">
    <source>
        <dbReference type="ARBA" id="ARBA00022617"/>
    </source>
</evidence>
<evidence type="ECO:0000313" key="7">
    <source>
        <dbReference type="EMBL" id="GMI44864.1"/>
    </source>
</evidence>
<dbReference type="SUPFAM" id="SSF55856">
    <property type="entry name" value="Cytochrome b5-like heme/steroid binding domain"/>
    <property type="match status" value="1"/>
</dbReference>
<feature type="region of interest" description="Disordered" evidence="5">
    <location>
        <begin position="56"/>
        <end position="75"/>
    </location>
</feature>
<evidence type="ECO:0000256" key="2">
    <source>
        <dbReference type="ARBA" id="ARBA00022723"/>
    </source>
</evidence>
<reference evidence="8" key="1">
    <citation type="journal article" date="2023" name="Commun. Biol.">
        <title>Genome analysis of Parmales, the sister group of diatoms, reveals the evolutionary specialization of diatoms from phago-mixotrophs to photoautotrophs.</title>
        <authorList>
            <person name="Ban H."/>
            <person name="Sato S."/>
            <person name="Yoshikawa S."/>
            <person name="Yamada K."/>
            <person name="Nakamura Y."/>
            <person name="Ichinomiya M."/>
            <person name="Sato N."/>
            <person name="Blanc-Mathieu R."/>
            <person name="Endo H."/>
            <person name="Kuwata A."/>
            <person name="Ogata H."/>
        </authorList>
    </citation>
    <scope>NUCLEOTIDE SEQUENCE [LARGE SCALE GENOMIC DNA]</scope>
</reference>
<dbReference type="Pfam" id="PF00173">
    <property type="entry name" value="Cyt-b5"/>
    <property type="match status" value="1"/>
</dbReference>
<dbReference type="EMBL" id="BRYA01000230">
    <property type="protein sequence ID" value="GMI44864.1"/>
    <property type="molecule type" value="Genomic_DNA"/>
</dbReference>
<proteinExistence type="inferred from homology"/>
<feature type="compositionally biased region" description="Basic and acidic residues" evidence="5">
    <location>
        <begin position="131"/>
        <end position="154"/>
    </location>
</feature>
<dbReference type="OrthoDB" id="260519at2759"/>